<feature type="transmembrane region" description="Helical" evidence="6">
    <location>
        <begin position="120"/>
        <end position="142"/>
    </location>
</feature>
<feature type="region of interest" description="Disordered" evidence="5">
    <location>
        <begin position="288"/>
        <end position="310"/>
    </location>
</feature>
<feature type="transmembrane region" description="Helical" evidence="6">
    <location>
        <begin position="85"/>
        <end position="108"/>
    </location>
</feature>
<comment type="subcellular location">
    <subcellularLocation>
        <location evidence="1">Membrane</location>
        <topology evidence="1">Multi-pass membrane protein</topology>
    </subcellularLocation>
</comment>
<dbReference type="HOGENOM" id="CLU_024810_3_1_1"/>
<evidence type="ECO:0000256" key="2">
    <source>
        <dbReference type="ARBA" id="ARBA00022692"/>
    </source>
</evidence>
<accession>W2S5B3</accession>
<sequence>MAASMPPDEASAIETAERVASVFSVIGAAFIIFTFLFDSSFRKPINRLVFYASWGNLFANVATLISREGIKREIDGPLCQFQAFLIQWFMPADALFTFAMACNVYLAFFKQYDSSSLRKLEWRYLALCYGLPFIPAFVFLFIDTVEKGKVYGSANLWCWISSKWNALRIACFYGPIWIIIIIDIVIYIKVGFVVFRWRRSLLSLDLKVAAPTQPQRDSKSRPTYEVNVVSQVPHHKHGRSLSSTRPLSYARSTTSQAPLSPTTPHPSNQHSRFTSISASERFSAQATLPGTPVNTTIHHRRASGPQSSGSKAVDANRATLSYCYTACLFFIALIVTWVPSSINRLYTLVNNDGQVSPFALDFASSLVLPLQGFWNLIIYVVTSWVACRALWSNVVGACCCTARRRSSREAEGVKMEALGSQDERVGTGVGRDPYPLSPTSVRWNNIDEEPQQHRGPSRISEADSEVNRERADIVMSLDAKGRMVKQGRSQFDWGNLPGPRSPINSLPQSQLQLTRSYSGTRGSQRSYASHASFQSQALSRGHSRQGSAYAGASDRG</sequence>
<feature type="domain" description="G-protein coupled receptors family 2 profile 2" evidence="7">
    <location>
        <begin position="13"/>
        <end position="200"/>
    </location>
</feature>
<reference evidence="8 9" key="1">
    <citation type="submission" date="2013-03" db="EMBL/GenBank/DDBJ databases">
        <title>The Genome Sequence of Phialophora europaea CBS 101466.</title>
        <authorList>
            <consortium name="The Broad Institute Genomics Platform"/>
            <person name="Cuomo C."/>
            <person name="de Hoog S."/>
            <person name="Gorbushina A."/>
            <person name="Walker B."/>
            <person name="Young S.K."/>
            <person name="Zeng Q."/>
            <person name="Gargeya S."/>
            <person name="Fitzgerald M."/>
            <person name="Haas B."/>
            <person name="Abouelleil A."/>
            <person name="Allen A.W."/>
            <person name="Alvarado L."/>
            <person name="Arachchi H.M."/>
            <person name="Berlin A.M."/>
            <person name="Chapman S.B."/>
            <person name="Gainer-Dewar J."/>
            <person name="Goldberg J."/>
            <person name="Griggs A."/>
            <person name="Gujja S."/>
            <person name="Hansen M."/>
            <person name="Howarth C."/>
            <person name="Imamovic A."/>
            <person name="Ireland A."/>
            <person name="Larimer J."/>
            <person name="McCowan C."/>
            <person name="Murphy C."/>
            <person name="Pearson M."/>
            <person name="Poon T.W."/>
            <person name="Priest M."/>
            <person name="Roberts A."/>
            <person name="Saif S."/>
            <person name="Shea T."/>
            <person name="Sisk P."/>
            <person name="Sykes S."/>
            <person name="Wortman J."/>
            <person name="Nusbaum C."/>
            <person name="Birren B."/>
        </authorList>
    </citation>
    <scope>NUCLEOTIDE SEQUENCE [LARGE SCALE GENOMIC DNA]</scope>
    <source>
        <strain evidence="8 9">CBS 101466</strain>
    </source>
</reference>
<evidence type="ECO:0000313" key="9">
    <source>
        <dbReference type="Proteomes" id="UP000030752"/>
    </source>
</evidence>
<dbReference type="GO" id="GO:0007189">
    <property type="term" value="P:adenylate cyclase-activating G protein-coupled receptor signaling pathway"/>
    <property type="evidence" value="ECO:0007669"/>
    <property type="project" value="TreeGrafter"/>
</dbReference>
<protein>
    <recommendedName>
        <fullName evidence="7">G-protein coupled receptors family 2 profile 2 domain-containing protein</fullName>
    </recommendedName>
</protein>
<keyword evidence="3 6" id="KW-1133">Transmembrane helix</keyword>
<keyword evidence="2 6" id="KW-0812">Transmembrane</keyword>
<dbReference type="OrthoDB" id="18453at2759"/>
<dbReference type="SUPFAM" id="SSF81321">
    <property type="entry name" value="Family A G protein-coupled receptor-like"/>
    <property type="match status" value="1"/>
</dbReference>
<dbReference type="PROSITE" id="PS50261">
    <property type="entry name" value="G_PROTEIN_RECEP_F2_4"/>
    <property type="match status" value="1"/>
</dbReference>
<dbReference type="PANTHER" id="PTHR23112:SF0">
    <property type="entry name" value="TRANSMEMBRANE PROTEIN 116"/>
    <property type="match status" value="1"/>
</dbReference>
<evidence type="ECO:0000256" key="3">
    <source>
        <dbReference type="ARBA" id="ARBA00022989"/>
    </source>
</evidence>
<feature type="compositionally biased region" description="Polar residues" evidence="5">
    <location>
        <begin position="502"/>
        <end position="538"/>
    </location>
</feature>
<organism evidence="8 9">
    <name type="scientific">Cyphellophora europaea (strain CBS 101466)</name>
    <name type="common">Phialophora europaea</name>
    <dbReference type="NCBI Taxonomy" id="1220924"/>
    <lineage>
        <taxon>Eukaryota</taxon>
        <taxon>Fungi</taxon>
        <taxon>Dikarya</taxon>
        <taxon>Ascomycota</taxon>
        <taxon>Pezizomycotina</taxon>
        <taxon>Eurotiomycetes</taxon>
        <taxon>Chaetothyriomycetidae</taxon>
        <taxon>Chaetothyriales</taxon>
        <taxon>Cyphellophoraceae</taxon>
        <taxon>Cyphellophora</taxon>
    </lineage>
</organism>
<feature type="region of interest" description="Disordered" evidence="5">
    <location>
        <begin position="489"/>
        <end position="556"/>
    </location>
</feature>
<dbReference type="STRING" id="1220924.W2S5B3"/>
<evidence type="ECO:0000259" key="7">
    <source>
        <dbReference type="PROSITE" id="PS50261"/>
    </source>
</evidence>
<dbReference type="GO" id="GO:0005886">
    <property type="term" value="C:plasma membrane"/>
    <property type="evidence" value="ECO:0007669"/>
    <property type="project" value="TreeGrafter"/>
</dbReference>
<dbReference type="InterPro" id="IPR017981">
    <property type="entry name" value="GPCR_2-like_7TM"/>
</dbReference>
<dbReference type="Pfam" id="PF05462">
    <property type="entry name" value="Dicty_CAR"/>
    <property type="match status" value="1"/>
</dbReference>
<proteinExistence type="predicted"/>
<feature type="transmembrane region" description="Helical" evidence="6">
    <location>
        <begin position="172"/>
        <end position="195"/>
    </location>
</feature>
<dbReference type="GO" id="GO:0007166">
    <property type="term" value="P:cell surface receptor signaling pathway"/>
    <property type="evidence" value="ECO:0007669"/>
    <property type="project" value="InterPro"/>
</dbReference>
<dbReference type="InParanoid" id="W2S5B3"/>
<feature type="region of interest" description="Disordered" evidence="5">
    <location>
        <begin position="436"/>
        <end position="467"/>
    </location>
</feature>
<evidence type="ECO:0000313" key="8">
    <source>
        <dbReference type="EMBL" id="ETN43805.1"/>
    </source>
</evidence>
<name>W2S5B3_CYPE1</name>
<dbReference type="Gene3D" id="1.20.1070.10">
    <property type="entry name" value="Rhodopsin 7-helix transmembrane proteins"/>
    <property type="match status" value="1"/>
</dbReference>
<feature type="transmembrane region" description="Helical" evidence="6">
    <location>
        <begin position="319"/>
        <end position="338"/>
    </location>
</feature>
<dbReference type="GeneID" id="19978468"/>
<evidence type="ECO:0000256" key="4">
    <source>
        <dbReference type="ARBA" id="ARBA00023136"/>
    </source>
</evidence>
<keyword evidence="4 6" id="KW-0472">Membrane</keyword>
<dbReference type="AlphaFoldDB" id="W2S5B3"/>
<dbReference type="GO" id="GO:0004930">
    <property type="term" value="F:G protein-coupled receptor activity"/>
    <property type="evidence" value="ECO:0007669"/>
    <property type="project" value="TreeGrafter"/>
</dbReference>
<dbReference type="PANTHER" id="PTHR23112">
    <property type="entry name" value="G PROTEIN-COUPLED RECEPTOR 157-RELATED"/>
    <property type="match status" value="1"/>
</dbReference>
<keyword evidence="9" id="KW-1185">Reference proteome</keyword>
<dbReference type="Proteomes" id="UP000030752">
    <property type="component" value="Unassembled WGS sequence"/>
</dbReference>
<dbReference type="EMBL" id="KI635847">
    <property type="protein sequence ID" value="ETN43805.1"/>
    <property type="molecule type" value="Genomic_DNA"/>
</dbReference>
<feature type="region of interest" description="Disordered" evidence="5">
    <location>
        <begin position="253"/>
        <end position="272"/>
    </location>
</feature>
<gene>
    <name evidence="8" type="ORF">HMPREF1541_11129</name>
</gene>
<feature type="transmembrane region" description="Helical" evidence="6">
    <location>
        <begin position="48"/>
        <end position="65"/>
    </location>
</feature>
<evidence type="ECO:0000256" key="1">
    <source>
        <dbReference type="ARBA" id="ARBA00004141"/>
    </source>
</evidence>
<dbReference type="RefSeq" id="XP_008714020.1">
    <property type="nucleotide sequence ID" value="XM_008715798.1"/>
</dbReference>
<evidence type="ECO:0000256" key="6">
    <source>
        <dbReference type="SAM" id="Phobius"/>
    </source>
</evidence>
<dbReference type="VEuPathDB" id="FungiDB:HMPREF1541_11129"/>
<feature type="transmembrane region" description="Helical" evidence="6">
    <location>
        <begin position="20"/>
        <end position="36"/>
    </location>
</feature>
<evidence type="ECO:0000256" key="5">
    <source>
        <dbReference type="SAM" id="MobiDB-lite"/>
    </source>
</evidence>
<dbReference type="eggNOG" id="ENOG502QWAA">
    <property type="taxonomic scope" value="Eukaryota"/>
</dbReference>